<dbReference type="Proteomes" id="UP000299102">
    <property type="component" value="Unassembled WGS sequence"/>
</dbReference>
<keyword evidence="3" id="KW-1185">Reference proteome</keyword>
<evidence type="ECO:0000313" key="2">
    <source>
        <dbReference type="EMBL" id="GBP88715.1"/>
    </source>
</evidence>
<evidence type="ECO:0000256" key="1">
    <source>
        <dbReference type="SAM" id="Phobius"/>
    </source>
</evidence>
<dbReference type="EMBL" id="BGZK01001952">
    <property type="protein sequence ID" value="GBP88715.1"/>
    <property type="molecule type" value="Genomic_DNA"/>
</dbReference>
<protein>
    <submittedName>
        <fullName evidence="2">Uncharacterized protein</fullName>
    </submittedName>
</protein>
<gene>
    <name evidence="2" type="ORF">EVAR_60651_1</name>
</gene>
<sequence length="148" mass="16428">MQAARHRGHLGRAERTGTAAPGAYRTLKCPTRRAPCCRRRGACPDIVGTITLIVNRCFGAPESGGPSPIEKTTLMRARRRRRRRRRRQRLADTCCFGCCCWVAGACCLDAVGVHPHPTGGGRLRAWIKLCPRPRQPTLHNSVPPPTRR</sequence>
<feature type="transmembrane region" description="Helical" evidence="1">
    <location>
        <begin position="90"/>
        <end position="113"/>
    </location>
</feature>
<keyword evidence="1" id="KW-0472">Membrane</keyword>
<keyword evidence="1" id="KW-1133">Transmembrane helix</keyword>
<organism evidence="2 3">
    <name type="scientific">Eumeta variegata</name>
    <name type="common">Bagworm moth</name>
    <name type="synonym">Eumeta japonica</name>
    <dbReference type="NCBI Taxonomy" id="151549"/>
    <lineage>
        <taxon>Eukaryota</taxon>
        <taxon>Metazoa</taxon>
        <taxon>Ecdysozoa</taxon>
        <taxon>Arthropoda</taxon>
        <taxon>Hexapoda</taxon>
        <taxon>Insecta</taxon>
        <taxon>Pterygota</taxon>
        <taxon>Neoptera</taxon>
        <taxon>Endopterygota</taxon>
        <taxon>Lepidoptera</taxon>
        <taxon>Glossata</taxon>
        <taxon>Ditrysia</taxon>
        <taxon>Tineoidea</taxon>
        <taxon>Psychidae</taxon>
        <taxon>Oiketicinae</taxon>
        <taxon>Eumeta</taxon>
    </lineage>
</organism>
<accession>A0A4C1ZQ92</accession>
<name>A0A4C1ZQ92_EUMVA</name>
<comment type="caution">
    <text evidence="2">The sequence shown here is derived from an EMBL/GenBank/DDBJ whole genome shotgun (WGS) entry which is preliminary data.</text>
</comment>
<reference evidence="2 3" key="1">
    <citation type="journal article" date="2019" name="Commun. Biol.">
        <title>The bagworm genome reveals a unique fibroin gene that provides high tensile strength.</title>
        <authorList>
            <person name="Kono N."/>
            <person name="Nakamura H."/>
            <person name="Ohtoshi R."/>
            <person name="Tomita M."/>
            <person name="Numata K."/>
            <person name="Arakawa K."/>
        </authorList>
    </citation>
    <scope>NUCLEOTIDE SEQUENCE [LARGE SCALE GENOMIC DNA]</scope>
</reference>
<proteinExistence type="predicted"/>
<dbReference type="AlphaFoldDB" id="A0A4C1ZQ92"/>
<keyword evidence="1" id="KW-0812">Transmembrane</keyword>
<evidence type="ECO:0000313" key="3">
    <source>
        <dbReference type="Proteomes" id="UP000299102"/>
    </source>
</evidence>